<accession>A0A9E7NCA2</accession>
<dbReference type="GO" id="GO:0016829">
    <property type="term" value="F:lyase activity"/>
    <property type="evidence" value="ECO:0007669"/>
    <property type="project" value="UniProtKB-KW"/>
</dbReference>
<dbReference type="CDD" id="cd11613">
    <property type="entry name" value="SAF_AH_GD"/>
    <property type="match status" value="1"/>
</dbReference>
<dbReference type="KEGG" id="sawl:NGM29_05975"/>
<evidence type="ECO:0000313" key="3">
    <source>
        <dbReference type="EMBL" id="UTF54811.1"/>
    </source>
</evidence>
<evidence type="ECO:0000256" key="1">
    <source>
        <dbReference type="ARBA" id="ARBA00023239"/>
    </source>
</evidence>
<protein>
    <submittedName>
        <fullName evidence="3">UxaA family hydrolase</fullName>
    </submittedName>
</protein>
<keyword evidence="1" id="KW-0456">Lyase</keyword>
<evidence type="ECO:0000313" key="4">
    <source>
        <dbReference type="Proteomes" id="UP001056855"/>
    </source>
</evidence>
<dbReference type="EMBL" id="CP100355">
    <property type="protein sequence ID" value="UTF54811.1"/>
    <property type="molecule type" value="Genomic_DNA"/>
</dbReference>
<organism evidence="3 4">
    <name type="scientific">Natronosalvus rutilus</name>
    <dbReference type="NCBI Taxonomy" id="2953753"/>
    <lineage>
        <taxon>Archaea</taxon>
        <taxon>Methanobacteriati</taxon>
        <taxon>Methanobacteriota</taxon>
        <taxon>Stenosarchaea group</taxon>
        <taxon>Halobacteria</taxon>
        <taxon>Halobacteriales</taxon>
        <taxon>Natrialbaceae</taxon>
        <taxon>Natronosalvus</taxon>
    </lineage>
</organism>
<dbReference type="GeneID" id="73289575"/>
<feature type="domain" description="SAF" evidence="2">
    <location>
        <begin position="5"/>
        <end position="76"/>
    </location>
</feature>
<dbReference type="InterPro" id="IPR044144">
    <property type="entry name" value="SAF_UxaA/GarD"/>
</dbReference>
<dbReference type="Gene3D" id="2.30.130.110">
    <property type="match status" value="1"/>
</dbReference>
<keyword evidence="4" id="KW-1185">Reference proteome</keyword>
<name>A0A9E7NCA2_9EURY</name>
<dbReference type="AlphaFoldDB" id="A0A9E7NCA2"/>
<dbReference type="GO" id="GO:0016787">
    <property type="term" value="F:hydrolase activity"/>
    <property type="evidence" value="ECO:0007669"/>
    <property type="project" value="UniProtKB-KW"/>
</dbReference>
<dbReference type="RefSeq" id="WP_254159522.1">
    <property type="nucleotide sequence ID" value="NZ_CP100355.1"/>
</dbReference>
<gene>
    <name evidence="3" type="ORF">NGM29_05975</name>
</gene>
<reference evidence="3" key="1">
    <citation type="submission" date="2022-06" db="EMBL/GenBank/DDBJ databases">
        <title>Diverse halophilic archaea isolated from saline environments.</title>
        <authorList>
            <person name="Cui H.-L."/>
        </authorList>
    </citation>
    <scope>NUCLEOTIDE SEQUENCE</scope>
    <source>
        <strain evidence="3">WLHS1</strain>
    </source>
</reference>
<sequence length="84" mass="9000">MNQADNVATATSTLTKGDVITLGDRTVEIIEEIPFGHKIALQPLSIGDDIVKYGLQIGSSVDNIDTGGHVHIHNVESNYGRGDR</sequence>
<keyword evidence="3" id="KW-0378">Hydrolase</keyword>
<dbReference type="Proteomes" id="UP001056855">
    <property type="component" value="Chromosome"/>
</dbReference>
<dbReference type="SMART" id="SM00858">
    <property type="entry name" value="SAF"/>
    <property type="match status" value="1"/>
</dbReference>
<dbReference type="InterPro" id="IPR013974">
    <property type="entry name" value="SAF"/>
</dbReference>
<proteinExistence type="predicted"/>
<evidence type="ECO:0000259" key="2">
    <source>
        <dbReference type="SMART" id="SM00858"/>
    </source>
</evidence>